<evidence type="ECO:0000313" key="1">
    <source>
        <dbReference type="EMBL" id="GJN25519.1"/>
    </source>
</evidence>
<protein>
    <submittedName>
        <fullName evidence="1">Uncharacterized protein</fullName>
    </submittedName>
</protein>
<accession>A0AAV5ESM5</accession>
<dbReference type="GO" id="GO:0005049">
    <property type="term" value="F:nuclear export signal receptor activity"/>
    <property type="evidence" value="ECO:0007669"/>
    <property type="project" value="InterPro"/>
</dbReference>
<proteinExistence type="predicted"/>
<dbReference type="GO" id="GO:0006611">
    <property type="term" value="P:protein export from nucleus"/>
    <property type="evidence" value="ECO:0007669"/>
    <property type="project" value="InterPro"/>
</dbReference>
<dbReference type="Proteomes" id="UP001054889">
    <property type="component" value="Unassembled WGS sequence"/>
</dbReference>
<organism evidence="1 2">
    <name type="scientific">Eleusine coracana subsp. coracana</name>
    <dbReference type="NCBI Taxonomy" id="191504"/>
    <lineage>
        <taxon>Eukaryota</taxon>
        <taxon>Viridiplantae</taxon>
        <taxon>Streptophyta</taxon>
        <taxon>Embryophyta</taxon>
        <taxon>Tracheophyta</taxon>
        <taxon>Spermatophyta</taxon>
        <taxon>Magnoliopsida</taxon>
        <taxon>Liliopsida</taxon>
        <taxon>Poales</taxon>
        <taxon>Poaceae</taxon>
        <taxon>PACMAD clade</taxon>
        <taxon>Chloridoideae</taxon>
        <taxon>Cynodonteae</taxon>
        <taxon>Eleusininae</taxon>
        <taxon>Eleusine</taxon>
    </lineage>
</organism>
<dbReference type="PANTHER" id="PTHR11223">
    <property type="entry name" value="EXPORTIN 1/5"/>
    <property type="match status" value="1"/>
</dbReference>
<dbReference type="InterPro" id="IPR045065">
    <property type="entry name" value="XPO1/5"/>
</dbReference>
<keyword evidence="2" id="KW-1185">Reference proteome</keyword>
<sequence>MIQSGCCRVMEFSVLIRAVGSQVFVAEDDAAAPPGAPAAGKPEGAPRRTAGAQGVKQELGALALRRCHQRRLFAGLRNLEVRLLKFQHRARSAERRQGVPGFDEVLLQNLETVVIFIYCRYLLVHDCFWSLRVSLFGYWVDGEAARDGIHFCHALLQLAGVTEDERLCLFIVDELLPSLIKCIDDELPCAFRKLTCAWKTSRVSDDVEKDLVMLCHELYNYLSSGLDAQIQDIMEEGKDVDSAADNFTCWLAKQKKDLRIKAHCPAKEFVDPKAKWNWEFEDEFGRYLPLYIGMLKEVDAIDGNSKVDYSDWEILEKLTPEFRSKYAINSVQHPHFMTISCMRRGSDRFYSVIDRLEQNPEIRSMFGYDVEEAVEILLDTLLYIWEPQYHPIIRKEHKDLLVWIIEQLTKGKEFEGFQPLAPDPEDFPSHLKPYSISYIMTTLKNSVYANAEEQLLTHIAFDNHLASGVLDNYIFESLSSRDDLSGIDVSSCAVPQKCLALDHELIKLSLQRRAEIVKFSNQARMYSECVRSLLADDSVWNETYYDIMYWCV</sequence>
<dbReference type="AlphaFoldDB" id="A0AAV5ESM5"/>
<gene>
    <name evidence="1" type="primary">gb13358</name>
    <name evidence="1" type="ORF">PR202_gb13358</name>
</gene>
<dbReference type="EMBL" id="BQKI01000078">
    <property type="protein sequence ID" value="GJN25519.1"/>
    <property type="molecule type" value="Genomic_DNA"/>
</dbReference>
<dbReference type="PANTHER" id="PTHR11223:SF11">
    <property type="entry name" value="OS11G0519500 PROTEIN"/>
    <property type="match status" value="1"/>
</dbReference>
<dbReference type="GO" id="GO:0005634">
    <property type="term" value="C:nucleus"/>
    <property type="evidence" value="ECO:0007669"/>
    <property type="project" value="TreeGrafter"/>
</dbReference>
<dbReference type="GO" id="GO:0005737">
    <property type="term" value="C:cytoplasm"/>
    <property type="evidence" value="ECO:0007669"/>
    <property type="project" value="TreeGrafter"/>
</dbReference>
<name>A0AAV5ESM5_ELECO</name>
<evidence type="ECO:0000313" key="2">
    <source>
        <dbReference type="Proteomes" id="UP001054889"/>
    </source>
</evidence>
<reference evidence="1" key="2">
    <citation type="submission" date="2021-12" db="EMBL/GenBank/DDBJ databases">
        <title>Resequencing data analysis of finger millet.</title>
        <authorList>
            <person name="Hatakeyama M."/>
            <person name="Aluri S."/>
            <person name="Balachadran M.T."/>
            <person name="Sivarajan S.R."/>
            <person name="Poveda L."/>
            <person name="Shimizu-Inatsugi R."/>
            <person name="Schlapbach R."/>
            <person name="Sreeman S.M."/>
            <person name="Shimizu K.K."/>
        </authorList>
    </citation>
    <scope>NUCLEOTIDE SEQUENCE</scope>
</reference>
<dbReference type="GO" id="GO:0000055">
    <property type="term" value="P:ribosomal large subunit export from nucleus"/>
    <property type="evidence" value="ECO:0007669"/>
    <property type="project" value="TreeGrafter"/>
</dbReference>
<reference evidence="1" key="1">
    <citation type="journal article" date="2018" name="DNA Res.">
        <title>Multiple hybrid de novo genome assembly of finger millet, an orphan allotetraploid crop.</title>
        <authorList>
            <person name="Hatakeyama M."/>
            <person name="Aluri S."/>
            <person name="Balachadran M.T."/>
            <person name="Sivarajan S.R."/>
            <person name="Patrignani A."/>
            <person name="Gruter S."/>
            <person name="Poveda L."/>
            <person name="Shimizu-Inatsugi R."/>
            <person name="Baeten J."/>
            <person name="Francoijs K.J."/>
            <person name="Nataraja K.N."/>
            <person name="Reddy Y.A.N."/>
            <person name="Phadnis S."/>
            <person name="Ravikumar R.L."/>
            <person name="Schlapbach R."/>
            <person name="Sreeman S.M."/>
            <person name="Shimizu K.K."/>
        </authorList>
    </citation>
    <scope>NUCLEOTIDE SEQUENCE</scope>
</reference>
<dbReference type="GO" id="GO:0000056">
    <property type="term" value="P:ribosomal small subunit export from nucleus"/>
    <property type="evidence" value="ECO:0007669"/>
    <property type="project" value="TreeGrafter"/>
</dbReference>
<comment type="caution">
    <text evidence="1">The sequence shown here is derived from an EMBL/GenBank/DDBJ whole genome shotgun (WGS) entry which is preliminary data.</text>
</comment>